<evidence type="ECO:0000313" key="2">
    <source>
        <dbReference type="EnsemblPlants" id="KQL28642"/>
    </source>
</evidence>
<evidence type="ECO:0000256" key="1">
    <source>
        <dbReference type="SAM" id="MobiDB-lite"/>
    </source>
</evidence>
<evidence type="ECO:0000313" key="3">
    <source>
        <dbReference type="Proteomes" id="UP000004995"/>
    </source>
</evidence>
<sequence length="64" mass="7385">MAWQPCRSTAACRTNLFCRRACLSRSHRARTPRRRAAEIGDTPRDRSLGSLTDRSLDYYLIRTA</sequence>
<feature type="region of interest" description="Disordered" evidence="1">
    <location>
        <begin position="26"/>
        <end position="49"/>
    </location>
</feature>
<accession>K3YXG8</accession>
<keyword evidence="3" id="KW-1185">Reference proteome</keyword>
<feature type="compositionally biased region" description="Basic and acidic residues" evidence="1">
    <location>
        <begin position="35"/>
        <end position="47"/>
    </location>
</feature>
<name>K3YXG8_SETIT</name>
<protein>
    <submittedName>
        <fullName evidence="2">Uncharacterized protein</fullName>
    </submittedName>
</protein>
<dbReference type="Proteomes" id="UP000004995">
    <property type="component" value="Unassembled WGS sequence"/>
</dbReference>
<dbReference type="Gramene" id="KQL28642">
    <property type="protein sequence ID" value="KQL28642"/>
    <property type="gene ID" value="SETIT_018964mg"/>
</dbReference>
<dbReference type="InParanoid" id="K3YXG8"/>
<dbReference type="EMBL" id="AGNK02000111">
    <property type="status" value="NOT_ANNOTATED_CDS"/>
    <property type="molecule type" value="Genomic_DNA"/>
</dbReference>
<dbReference type="HOGENOM" id="CLU_2871859_0_0_1"/>
<reference evidence="3" key="1">
    <citation type="journal article" date="2012" name="Nat. Biotechnol.">
        <title>Reference genome sequence of the model plant Setaria.</title>
        <authorList>
            <person name="Bennetzen J.L."/>
            <person name="Schmutz J."/>
            <person name="Wang H."/>
            <person name="Percifield R."/>
            <person name="Hawkins J."/>
            <person name="Pontaroli A.C."/>
            <person name="Estep M."/>
            <person name="Feng L."/>
            <person name="Vaughn J.N."/>
            <person name="Grimwood J."/>
            <person name="Jenkins J."/>
            <person name="Barry K."/>
            <person name="Lindquist E."/>
            <person name="Hellsten U."/>
            <person name="Deshpande S."/>
            <person name="Wang X."/>
            <person name="Wu X."/>
            <person name="Mitros T."/>
            <person name="Triplett J."/>
            <person name="Yang X."/>
            <person name="Ye C.Y."/>
            <person name="Mauro-Herrera M."/>
            <person name="Wang L."/>
            <person name="Li P."/>
            <person name="Sharma M."/>
            <person name="Sharma R."/>
            <person name="Ronald P.C."/>
            <person name="Panaud O."/>
            <person name="Kellogg E.A."/>
            <person name="Brutnell T.P."/>
            <person name="Doust A.N."/>
            <person name="Tuskan G.A."/>
            <person name="Rokhsar D."/>
            <person name="Devos K.M."/>
        </authorList>
    </citation>
    <scope>NUCLEOTIDE SEQUENCE [LARGE SCALE GENOMIC DNA]</scope>
    <source>
        <strain evidence="3">cv. Yugu1</strain>
    </source>
</reference>
<reference evidence="2" key="2">
    <citation type="submission" date="2018-08" db="UniProtKB">
        <authorList>
            <consortium name="EnsemblPlants"/>
        </authorList>
    </citation>
    <scope>IDENTIFICATION</scope>
    <source>
        <strain evidence="2">Yugu1</strain>
    </source>
</reference>
<organism evidence="2 3">
    <name type="scientific">Setaria italica</name>
    <name type="common">Foxtail millet</name>
    <name type="synonym">Panicum italicum</name>
    <dbReference type="NCBI Taxonomy" id="4555"/>
    <lineage>
        <taxon>Eukaryota</taxon>
        <taxon>Viridiplantae</taxon>
        <taxon>Streptophyta</taxon>
        <taxon>Embryophyta</taxon>
        <taxon>Tracheophyta</taxon>
        <taxon>Spermatophyta</taxon>
        <taxon>Magnoliopsida</taxon>
        <taxon>Liliopsida</taxon>
        <taxon>Poales</taxon>
        <taxon>Poaceae</taxon>
        <taxon>PACMAD clade</taxon>
        <taxon>Panicoideae</taxon>
        <taxon>Panicodae</taxon>
        <taxon>Paniceae</taxon>
        <taxon>Cenchrinae</taxon>
        <taxon>Setaria</taxon>
    </lineage>
</organism>
<dbReference type="AlphaFoldDB" id="K3YXG8"/>
<proteinExistence type="predicted"/>
<dbReference type="EnsemblPlants" id="KQL28642">
    <property type="protein sequence ID" value="KQL28642"/>
    <property type="gene ID" value="SETIT_018964mg"/>
</dbReference>